<dbReference type="Pfam" id="PF00652">
    <property type="entry name" value="Ricin_B_lectin"/>
    <property type="match status" value="1"/>
</dbReference>
<keyword evidence="1" id="KW-0732">Signal</keyword>
<evidence type="ECO:0000313" key="3">
    <source>
        <dbReference type="EMBL" id="PPQ90638.1"/>
    </source>
</evidence>
<dbReference type="Proteomes" id="UP000283269">
    <property type="component" value="Unassembled WGS sequence"/>
</dbReference>
<name>A0A409XIS5_PSICY</name>
<dbReference type="InterPro" id="IPR000772">
    <property type="entry name" value="Ricin_B_lectin"/>
</dbReference>
<dbReference type="SUPFAM" id="SSF50370">
    <property type="entry name" value="Ricin B-like lectins"/>
    <property type="match status" value="1"/>
</dbReference>
<keyword evidence="4" id="KW-1185">Reference proteome</keyword>
<sequence length="297" mass="32500">MRAMISSKILGALLLLFAFVGANARHVYTIKNNCPAPIKIFIGDKSQGFIEPQKFIIKSYPEKWSGFIYTSSNGGTSGYFYILKDRNGFNTGISITSKVDGEDGICSAIVCDSQNCDSAFSAVPSRFTNLELNSATSPLRSAQGARVGYTVTFCPSGSFPAPKGSVEIHPNGRANKCLDVQGAVFKNGTPVQIYDCNKTKAQRWIIHPDASSKIKVAGTSFCLDSGKIHNSRIPLKIWKCRENNANQQWIFSPNNTIILAGTDFAVDLTEGRTKNRNKVQLYSAYHGANQIWTTSKC</sequence>
<protein>
    <recommendedName>
        <fullName evidence="2">Ricin B lectin domain-containing protein</fullName>
    </recommendedName>
</protein>
<dbReference type="SUPFAM" id="SSF49870">
    <property type="entry name" value="Osmotin, thaumatin-like protein"/>
    <property type="match status" value="1"/>
</dbReference>
<gene>
    <name evidence="3" type="ORF">CVT25_006621</name>
</gene>
<proteinExistence type="predicted"/>
<organism evidence="3 4">
    <name type="scientific">Psilocybe cyanescens</name>
    <dbReference type="NCBI Taxonomy" id="93625"/>
    <lineage>
        <taxon>Eukaryota</taxon>
        <taxon>Fungi</taxon>
        <taxon>Dikarya</taxon>
        <taxon>Basidiomycota</taxon>
        <taxon>Agaricomycotina</taxon>
        <taxon>Agaricomycetes</taxon>
        <taxon>Agaricomycetidae</taxon>
        <taxon>Agaricales</taxon>
        <taxon>Agaricineae</taxon>
        <taxon>Strophariaceae</taxon>
        <taxon>Psilocybe</taxon>
    </lineage>
</organism>
<dbReference type="InParanoid" id="A0A409XIS5"/>
<evidence type="ECO:0000313" key="4">
    <source>
        <dbReference type="Proteomes" id="UP000283269"/>
    </source>
</evidence>
<dbReference type="InterPro" id="IPR035992">
    <property type="entry name" value="Ricin_B-like_lectins"/>
</dbReference>
<dbReference type="AlphaFoldDB" id="A0A409XIS5"/>
<dbReference type="OrthoDB" id="6770063at2759"/>
<comment type="caution">
    <text evidence="3">The sequence shown here is derived from an EMBL/GenBank/DDBJ whole genome shotgun (WGS) entry which is preliminary data.</text>
</comment>
<dbReference type="PROSITE" id="PS50231">
    <property type="entry name" value="RICIN_B_LECTIN"/>
    <property type="match status" value="1"/>
</dbReference>
<dbReference type="Gene3D" id="2.80.10.50">
    <property type="match status" value="1"/>
</dbReference>
<evidence type="ECO:0000259" key="2">
    <source>
        <dbReference type="SMART" id="SM00458"/>
    </source>
</evidence>
<feature type="domain" description="Ricin B lectin" evidence="2">
    <location>
        <begin position="164"/>
        <end position="295"/>
    </location>
</feature>
<dbReference type="EMBL" id="NHYD01001584">
    <property type="protein sequence ID" value="PPQ90638.1"/>
    <property type="molecule type" value="Genomic_DNA"/>
</dbReference>
<accession>A0A409XIS5</accession>
<dbReference type="InterPro" id="IPR037176">
    <property type="entry name" value="Osmotin/thaumatin-like_sf"/>
</dbReference>
<evidence type="ECO:0000256" key="1">
    <source>
        <dbReference type="SAM" id="SignalP"/>
    </source>
</evidence>
<dbReference type="CDD" id="cd00161">
    <property type="entry name" value="beta-trefoil_Ricin-like"/>
    <property type="match status" value="1"/>
</dbReference>
<dbReference type="STRING" id="93625.A0A409XIS5"/>
<feature type="signal peptide" evidence="1">
    <location>
        <begin position="1"/>
        <end position="24"/>
    </location>
</feature>
<dbReference type="SMART" id="SM00458">
    <property type="entry name" value="RICIN"/>
    <property type="match status" value="1"/>
</dbReference>
<reference evidence="3 4" key="1">
    <citation type="journal article" date="2018" name="Evol. Lett.">
        <title>Horizontal gene cluster transfer increased hallucinogenic mushroom diversity.</title>
        <authorList>
            <person name="Reynolds H.T."/>
            <person name="Vijayakumar V."/>
            <person name="Gluck-Thaler E."/>
            <person name="Korotkin H.B."/>
            <person name="Matheny P.B."/>
            <person name="Slot J.C."/>
        </authorList>
    </citation>
    <scope>NUCLEOTIDE SEQUENCE [LARGE SCALE GENOMIC DNA]</scope>
    <source>
        <strain evidence="3 4">2631</strain>
    </source>
</reference>
<feature type="chain" id="PRO_5019509056" description="Ricin B lectin domain-containing protein" evidence="1">
    <location>
        <begin position="25"/>
        <end position="297"/>
    </location>
</feature>